<proteinExistence type="predicted"/>
<gene>
    <name evidence="1" type="ORF">DILT_LOCUS11328</name>
</gene>
<evidence type="ECO:0000313" key="2">
    <source>
        <dbReference type="Proteomes" id="UP000281553"/>
    </source>
</evidence>
<accession>A0A3P7LV82</accession>
<keyword evidence="2" id="KW-1185">Reference proteome</keyword>
<dbReference type="AlphaFoldDB" id="A0A3P7LV82"/>
<name>A0A3P7LV82_DIBLA</name>
<sequence>MPAFFANSQNRQVGVIAVYLRTAVSVVEREHTLALEYESIRMKLKEVNLQDSEFQVVCRPPNMLSAADESLLSLVKGAVIHQEVLIIDDFTKLVIDWENLTVEEAPTS</sequence>
<protein>
    <submittedName>
        <fullName evidence="1">Uncharacterized protein</fullName>
    </submittedName>
</protein>
<dbReference type="Proteomes" id="UP000281553">
    <property type="component" value="Unassembled WGS sequence"/>
</dbReference>
<organism evidence="1 2">
    <name type="scientific">Dibothriocephalus latus</name>
    <name type="common">Fish tapeworm</name>
    <name type="synonym">Diphyllobothrium latum</name>
    <dbReference type="NCBI Taxonomy" id="60516"/>
    <lineage>
        <taxon>Eukaryota</taxon>
        <taxon>Metazoa</taxon>
        <taxon>Spiralia</taxon>
        <taxon>Lophotrochozoa</taxon>
        <taxon>Platyhelminthes</taxon>
        <taxon>Cestoda</taxon>
        <taxon>Eucestoda</taxon>
        <taxon>Diphyllobothriidea</taxon>
        <taxon>Diphyllobothriidae</taxon>
        <taxon>Dibothriocephalus</taxon>
    </lineage>
</organism>
<reference evidence="1 2" key="1">
    <citation type="submission" date="2018-11" db="EMBL/GenBank/DDBJ databases">
        <authorList>
            <consortium name="Pathogen Informatics"/>
        </authorList>
    </citation>
    <scope>NUCLEOTIDE SEQUENCE [LARGE SCALE GENOMIC DNA]</scope>
</reference>
<dbReference type="EMBL" id="UYRU01062724">
    <property type="protein sequence ID" value="VDN15497.1"/>
    <property type="molecule type" value="Genomic_DNA"/>
</dbReference>
<dbReference type="OrthoDB" id="8069600at2759"/>
<evidence type="ECO:0000313" key="1">
    <source>
        <dbReference type="EMBL" id="VDN15497.1"/>
    </source>
</evidence>